<keyword evidence="2" id="KW-1185">Reference proteome</keyword>
<dbReference type="PANTHER" id="PTHR31616">
    <property type="entry name" value="TREHALASE"/>
    <property type="match status" value="1"/>
</dbReference>
<dbReference type="PANTHER" id="PTHR31616:SF0">
    <property type="entry name" value="GLUCAN 1,4-ALPHA-GLUCOSIDASE"/>
    <property type="match status" value="1"/>
</dbReference>
<proteinExistence type="predicted"/>
<accession>A0ABY5L3Q5</accession>
<protein>
    <submittedName>
        <fullName evidence="1">Glycoside hydrolase family 15</fullName>
    </submittedName>
</protein>
<sequence length="470" mass="49800">MVGRRSASTPPGSPVGVVVRGRAPTARTTRHLLVASGIAMALVVAGSPTPSERSRYAERPLTSQTAVLTPSGVVTVRADDVVGRFEGSNVRLTEEGDEHHEESLALAAAQRRWLASGLVPGPEEYGDMARQALLDLDTLLLEDGALLAAPNGAWRYTWPRDASFAAVALARTGHTEDAARILLHLADLQSPDGTFQARYLPDGSGLPPDDRGIQLDGDGWFLWAAAEWLRHADGDPSRVLAELRPALIRALDAIEHVTDPETGSPAVSPDYWEVRETRVTLGSISALLLGARAIQDFAGDMPRGIAGLWAADLARRGAALEVKLEQAVERDFATHGYPRHAGGALLDAGVAFLMPPFAPADPGVVEAWERAAVGMGRPAGGLAPGEGWSADGISWTPQTALFALTAAAAGDHERATGWLTWLDEHRTDAGSLPEKVLWDGRPAAVAPLSWTSALVLLALVELDEGQQSAH</sequence>
<dbReference type="Proteomes" id="UP001316189">
    <property type="component" value="Chromosome"/>
</dbReference>
<reference evidence="1 2" key="1">
    <citation type="submission" date="2022-07" db="EMBL/GenBank/DDBJ databases">
        <title>Novel species in genus cellulomonas.</title>
        <authorList>
            <person name="Ye L."/>
        </authorList>
    </citation>
    <scope>NUCLEOTIDE SEQUENCE [LARGE SCALE GENOMIC DNA]</scope>
    <source>
        <strain evidence="2">zg-Y338</strain>
    </source>
</reference>
<dbReference type="EMBL" id="CP101988">
    <property type="protein sequence ID" value="UUI76131.1"/>
    <property type="molecule type" value="Genomic_DNA"/>
</dbReference>
<dbReference type="InterPro" id="IPR012341">
    <property type="entry name" value="6hp_glycosidase-like_sf"/>
</dbReference>
<dbReference type="Gene3D" id="1.50.10.10">
    <property type="match status" value="1"/>
</dbReference>
<dbReference type="GO" id="GO:0016787">
    <property type="term" value="F:hydrolase activity"/>
    <property type="evidence" value="ECO:0007669"/>
    <property type="project" value="UniProtKB-KW"/>
</dbReference>
<evidence type="ECO:0000313" key="2">
    <source>
        <dbReference type="Proteomes" id="UP001316189"/>
    </source>
</evidence>
<dbReference type="RefSeq" id="WP_227567745.1">
    <property type="nucleotide sequence ID" value="NZ_CP101988.1"/>
</dbReference>
<dbReference type="InterPro" id="IPR008928">
    <property type="entry name" value="6-hairpin_glycosidase_sf"/>
</dbReference>
<organism evidence="1 2">
    <name type="scientific">Cellulomonas chengniuliangii</name>
    <dbReference type="NCBI Taxonomy" id="2968084"/>
    <lineage>
        <taxon>Bacteria</taxon>
        <taxon>Bacillati</taxon>
        <taxon>Actinomycetota</taxon>
        <taxon>Actinomycetes</taxon>
        <taxon>Micrococcales</taxon>
        <taxon>Cellulomonadaceae</taxon>
        <taxon>Cellulomonas</taxon>
    </lineage>
</organism>
<evidence type="ECO:0000313" key="1">
    <source>
        <dbReference type="EMBL" id="UUI76131.1"/>
    </source>
</evidence>
<gene>
    <name evidence="1" type="ORF">NP064_04295</name>
</gene>
<name>A0ABY5L3Q5_9CELL</name>
<dbReference type="SUPFAM" id="SSF48208">
    <property type="entry name" value="Six-hairpin glycosidases"/>
    <property type="match status" value="1"/>
</dbReference>
<keyword evidence="1" id="KW-0378">Hydrolase</keyword>